<sequence length="505" mass="56069">MEGRRVRRFGRGQTNTLLPLQTSETRTRRLSNTISCLYCDYKFSVLNGPLFRFGRKHARFFKIWFSIGVGFTLTALLVVTMILTWELGNALHIFRGKAKLDDGFSSLLFGFSPRVYGLRLSVADAAYLLFSTLISVSVHEFGHAISAARSLDSHVLFPGALVAFNYELLQILECFAALRVYCAGIWHNAVCCAACGLLLSLLPLILCPFFIHGESPMVLYVPSSSPLSGYLSPGDVIMSLDGKRIRNEREWMEMAALVHEQAFQSSNHSETSKVLSTVHSRKGYCVLNSLIEESKKINLVGNQSTCPSDLTEFLAIKCFDPSKLDDISNEDSHLDEKQSFHCLSASDVVKLDKCGYGWSTEITNRSSCLCSQDESCLSPVQLPGLIWVEITYSSSYSPECLQPGGNFSSHAETADFMEKNCGGTFVFVGDVFFMAHSIQLTAYRPRWAFTSSAYLPKVLEKGLIWTFQVSLTLALLNSLPVSFLAFDLIAESKSSLSTYGLSLLR</sequence>
<reference evidence="2 3" key="1">
    <citation type="journal article" date="2014" name="PLoS ONE">
        <title>Global Analysis of Gene Expression Profiles in Physic Nut (Jatropha curcas L.) Seedlings Exposed to Salt Stress.</title>
        <authorList>
            <person name="Zhang L."/>
            <person name="Zhang C."/>
            <person name="Wu P."/>
            <person name="Chen Y."/>
            <person name="Li M."/>
            <person name="Jiang H."/>
            <person name="Wu G."/>
        </authorList>
    </citation>
    <scope>NUCLEOTIDE SEQUENCE [LARGE SCALE GENOMIC DNA]</scope>
    <source>
        <strain evidence="3">cv. GZQX0401</strain>
        <tissue evidence="2">Young leaves</tissue>
    </source>
</reference>
<keyword evidence="1" id="KW-0812">Transmembrane</keyword>
<dbReference type="GO" id="GO:0004222">
    <property type="term" value="F:metalloendopeptidase activity"/>
    <property type="evidence" value="ECO:0007669"/>
    <property type="project" value="InterPro"/>
</dbReference>
<organism evidence="2 3">
    <name type="scientific">Jatropha curcas</name>
    <name type="common">Barbados nut</name>
    <dbReference type="NCBI Taxonomy" id="180498"/>
    <lineage>
        <taxon>Eukaryota</taxon>
        <taxon>Viridiplantae</taxon>
        <taxon>Streptophyta</taxon>
        <taxon>Embryophyta</taxon>
        <taxon>Tracheophyta</taxon>
        <taxon>Spermatophyta</taxon>
        <taxon>Magnoliopsida</taxon>
        <taxon>eudicotyledons</taxon>
        <taxon>Gunneridae</taxon>
        <taxon>Pentapetalae</taxon>
        <taxon>rosids</taxon>
        <taxon>fabids</taxon>
        <taxon>Malpighiales</taxon>
        <taxon>Euphorbiaceae</taxon>
        <taxon>Crotonoideae</taxon>
        <taxon>Jatropheae</taxon>
        <taxon>Jatropha</taxon>
    </lineage>
</organism>
<dbReference type="OrthoDB" id="69989at2759"/>
<keyword evidence="3" id="KW-1185">Reference proteome</keyword>
<protein>
    <recommendedName>
        <fullName evidence="4">Endopeptidase S2P</fullName>
    </recommendedName>
</protein>
<dbReference type="PANTHER" id="PTHR13325:SF3">
    <property type="entry name" value="MEMBRANE-BOUND TRANSCRIPTION FACTOR SITE-2 PROTEASE"/>
    <property type="match status" value="1"/>
</dbReference>
<dbReference type="InterPro" id="IPR001193">
    <property type="entry name" value="MBTPS2"/>
</dbReference>
<evidence type="ECO:0000256" key="1">
    <source>
        <dbReference type="SAM" id="Phobius"/>
    </source>
</evidence>
<dbReference type="STRING" id="180498.A0A067KFA6"/>
<proteinExistence type="predicted"/>
<dbReference type="GO" id="GO:0031293">
    <property type="term" value="P:membrane protein intracellular domain proteolysis"/>
    <property type="evidence" value="ECO:0007669"/>
    <property type="project" value="TreeGrafter"/>
</dbReference>
<dbReference type="GO" id="GO:0016020">
    <property type="term" value="C:membrane"/>
    <property type="evidence" value="ECO:0007669"/>
    <property type="project" value="InterPro"/>
</dbReference>
<dbReference type="AlphaFoldDB" id="A0A067KFA6"/>
<dbReference type="EMBL" id="KK914502">
    <property type="protein sequence ID" value="KDP34911.1"/>
    <property type="molecule type" value="Genomic_DNA"/>
</dbReference>
<keyword evidence="1" id="KW-1133">Transmembrane helix</keyword>
<dbReference type="GO" id="GO:0005737">
    <property type="term" value="C:cytoplasm"/>
    <property type="evidence" value="ECO:0007669"/>
    <property type="project" value="TreeGrafter"/>
</dbReference>
<accession>A0A067KFA6</accession>
<keyword evidence="1" id="KW-0472">Membrane</keyword>
<evidence type="ECO:0000313" key="2">
    <source>
        <dbReference type="EMBL" id="KDP34911.1"/>
    </source>
</evidence>
<evidence type="ECO:0008006" key="4">
    <source>
        <dbReference type="Google" id="ProtNLM"/>
    </source>
</evidence>
<gene>
    <name evidence="2" type="ORF">JCGZ_09199</name>
</gene>
<feature type="transmembrane region" description="Helical" evidence="1">
    <location>
        <begin position="184"/>
        <end position="211"/>
    </location>
</feature>
<feature type="transmembrane region" description="Helical" evidence="1">
    <location>
        <begin position="63"/>
        <end position="85"/>
    </location>
</feature>
<dbReference type="GO" id="GO:1905897">
    <property type="term" value="P:regulation of response to endoplasmic reticulum stress"/>
    <property type="evidence" value="ECO:0007669"/>
    <property type="project" value="TreeGrafter"/>
</dbReference>
<evidence type="ECO:0000313" key="3">
    <source>
        <dbReference type="Proteomes" id="UP000027138"/>
    </source>
</evidence>
<name>A0A067KFA6_JATCU</name>
<feature type="transmembrane region" description="Helical" evidence="1">
    <location>
        <begin position="155"/>
        <end position="178"/>
    </location>
</feature>
<dbReference type="PANTHER" id="PTHR13325">
    <property type="entry name" value="PROTEASE M50 MEMBRANE-BOUND TRANSCRIPTION FACTOR SITE 2 PROTEASE"/>
    <property type="match status" value="1"/>
</dbReference>
<dbReference type="Proteomes" id="UP000027138">
    <property type="component" value="Unassembled WGS sequence"/>
</dbReference>